<keyword evidence="1" id="KW-0472">Membrane</keyword>
<dbReference type="EMBL" id="AP027041">
    <property type="protein sequence ID" value="BDU15189.1"/>
    <property type="molecule type" value="Genomic_DNA"/>
</dbReference>
<reference evidence="2 3" key="1">
    <citation type="journal article" date="2023" name="Int. J. Syst. Evol. Microbiol.">
        <title>Physiological and genomic analyses of cobalamin (vitamin B12)-auxotrophy of Lysobacter auxotrophicus sp. nov., a methionine-auxotrophic chitinolytic bacterium isolated from chitin-treated soil.</title>
        <authorList>
            <person name="Saito A."/>
            <person name="Dohra H."/>
            <person name="Hamada M."/>
            <person name="Moriuchi R."/>
            <person name="Kotsuchibashi Y."/>
            <person name="Mori K."/>
        </authorList>
    </citation>
    <scope>NUCLEOTIDE SEQUENCE [LARGE SCALE GENOMIC DNA]</scope>
    <source>
        <strain evidence="2 3">5-21a</strain>
    </source>
</reference>
<accession>A0ABM8D9G8</accession>
<feature type="transmembrane region" description="Helical" evidence="1">
    <location>
        <begin position="27"/>
        <end position="47"/>
    </location>
</feature>
<dbReference type="PROSITE" id="PS51318">
    <property type="entry name" value="TAT"/>
    <property type="match status" value="1"/>
</dbReference>
<gene>
    <name evidence="2" type="ORF">LA521A_03900</name>
</gene>
<sequence length="373" mass="42095">MSGPTFTRDRDRAGFDLHAPRVSRRRFLAGVAGAATCSLALPAFAFAPSPGAPAHARDWQWLVGNWDVWHRRLKDRLAGSDEWEEFPGKSVFWQTMGGLGNVDDNIVDIPSGTYRGLSVRAFDPRTGTWAIWWLDGRNPTRIDPPVRGGFDHDNAVFTGRDTYKGRPIIMRFRWNDVHGARPWWEQAFSPDDGASWEVNWRNYFTRTSAKPTSLPKFANAPKDWDFLVGRWKVRHRRLRERLVGSDQWDEFGGTLVNWPVLGGRGNVGDNVMEFPAGTVRGVGLRAFDEASGEWSSWWLDGREPSTIAEPVRGRFADGIGTFVGDDTVGERKVKTRVLWSRITPTSARWEQASSADGGATWETNWVSDFTRVA</sequence>
<dbReference type="InterPro" id="IPR006311">
    <property type="entry name" value="TAT_signal"/>
</dbReference>
<proteinExistence type="predicted"/>
<evidence type="ECO:0000313" key="3">
    <source>
        <dbReference type="Proteomes" id="UP001317822"/>
    </source>
</evidence>
<keyword evidence="3" id="KW-1185">Reference proteome</keyword>
<keyword evidence="1" id="KW-1133">Transmembrane helix</keyword>
<name>A0ABM8D9G8_9GAMM</name>
<evidence type="ECO:0000313" key="2">
    <source>
        <dbReference type="EMBL" id="BDU15189.1"/>
    </source>
</evidence>
<dbReference type="RefSeq" id="WP_281780711.1">
    <property type="nucleotide sequence ID" value="NZ_AP027041.1"/>
</dbReference>
<evidence type="ECO:0000256" key="1">
    <source>
        <dbReference type="SAM" id="Phobius"/>
    </source>
</evidence>
<keyword evidence="1" id="KW-0812">Transmembrane</keyword>
<protein>
    <submittedName>
        <fullName evidence="2">DUF1579 domain-containing protein</fullName>
    </submittedName>
</protein>
<organism evidence="2 3">
    <name type="scientific">Lysobacter auxotrophicus</name>
    <dbReference type="NCBI Taxonomy" id="2992573"/>
    <lineage>
        <taxon>Bacteria</taxon>
        <taxon>Pseudomonadati</taxon>
        <taxon>Pseudomonadota</taxon>
        <taxon>Gammaproteobacteria</taxon>
        <taxon>Lysobacterales</taxon>
        <taxon>Lysobacteraceae</taxon>
        <taxon>Lysobacter</taxon>
    </lineage>
</organism>
<dbReference type="Proteomes" id="UP001317822">
    <property type="component" value="Chromosome"/>
</dbReference>